<dbReference type="AlphaFoldDB" id="A0A409Y0M4"/>
<dbReference type="InParanoid" id="A0A409Y0M4"/>
<accession>A0A409Y0M4</accession>
<proteinExistence type="predicted"/>
<keyword evidence="1" id="KW-0812">Transmembrane</keyword>
<comment type="caution">
    <text evidence="2">The sequence shown here is derived from an EMBL/GenBank/DDBJ whole genome shotgun (WGS) entry which is preliminary data.</text>
</comment>
<keyword evidence="1" id="KW-0472">Membrane</keyword>
<sequence length="569" mass="63603">MDGRKYRGGPTIEYNSATVSSVLAYIWPSLLYAYLLLALSYLLSLRTLHGWKSKALQNFVMDESLRSDESNGHFCDPSGEIHLVNPAECGERIDGVHSQSVDTLETPVVSQSPKIPTIEDIEKRVWLDSPFESVGGHLVNDYFPWAELPSFMASQSLQCLNWPEEVPFPCEYRPDKKKRLSRLQDISAGAIYELARAFGTKSTAPVLVKVHREDLLNDKIPVIRGIAPPVTSPNAHGRDYYASGNVSLRGLPRLRSLCVSQQSTEITFLPPLLAEDVGGCPDMAVEILADDNATDFSSKRRRFSQPIQQEAGHPCYSVKPLTLRGRDTDDRGNMLRFQEQHRDAMPTQQGAEASRGYSAALMPDGCSMSTGATDESSLNIDPTSISSISTGIDDPTCASGNNYSIMSAQRAMIALEQSVDDYEFLSCENAVFEVPLTSNDEFLMTGEKRYTIPLPDPETMSPPKKRPRLHIPSEEKALYERRPLTTWDFEIPAPMTEYRKNSTHTQIYLEHPSSYSNPDFREHAIDVEAWHDNYFASLFSNDIVQGHFQYPAHDESIATKPTTASTFQN</sequence>
<protein>
    <submittedName>
        <fullName evidence="2">Uncharacterized protein</fullName>
    </submittedName>
</protein>
<dbReference type="Proteomes" id="UP000284706">
    <property type="component" value="Unassembled WGS sequence"/>
</dbReference>
<evidence type="ECO:0000313" key="2">
    <source>
        <dbReference type="EMBL" id="PPQ96560.1"/>
    </source>
</evidence>
<reference evidence="2 3" key="1">
    <citation type="journal article" date="2018" name="Evol. Lett.">
        <title>Horizontal gene cluster transfer increased hallucinogenic mushroom diversity.</title>
        <authorList>
            <person name="Reynolds H.T."/>
            <person name="Vijayakumar V."/>
            <person name="Gluck-Thaler E."/>
            <person name="Korotkin H.B."/>
            <person name="Matheny P.B."/>
            <person name="Slot J.C."/>
        </authorList>
    </citation>
    <scope>NUCLEOTIDE SEQUENCE [LARGE SCALE GENOMIC DNA]</scope>
    <source>
        <strain evidence="2 3">SRW20</strain>
    </source>
</reference>
<gene>
    <name evidence="2" type="ORF">CVT26_006376</name>
</gene>
<name>A0A409Y0M4_9AGAR</name>
<evidence type="ECO:0000256" key="1">
    <source>
        <dbReference type="SAM" id="Phobius"/>
    </source>
</evidence>
<dbReference type="EMBL" id="NHYE01001354">
    <property type="protein sequence ID" value="PPQ96560.1"/>
    <property type="molecule type" value="Genomic_DNA"/>
</dbReference>
<organism evidence="2 3">
    <name type="scientific">Gymnopilus dilepis</name>
    <dbReference type="NCBI Taxonomy" id="231916"/>
    <lineage>
        <taxon>Eukaryota</taxon>
        <taxon>Fungi</taxon>
        <taxon>Dikarya</taxon>
        <taxon>Basidiomycota</taxon>
        <taxon>Agaricomycotina</taxon>
        <taxon>Agaricomycetes</taxon>
        <taxon>Agaricomycetidae</taxon>
        <taxon>Agaricales</taxon>
        <taxon>Agaricineae</taxon>
        <taxon>Hymenogastraceae</taxon>
        <taxon>Gymnopilus</taxon>
    </lineage>
</organism>
<evidence type="ECO:0000313" key="3">
    <source>
        <dbReference type="Proteomes" id="UP000284706"/>
    </source>
</evidence>
<keyword evidence="1" id="KW-1133">Transmembrane helix</keyword>
<keyword evidence="3" id="KW-1185">Reference proteome</keyword>
<feature type="transmembrane region" description="Helical" evidence="1">
    <location>
        <begin position="24"/>
        <end position="44"/>
    </location>
</feature>